<accession>A0A8J8FEX7</accession>
<protein>
    <submittedName>
        <fullName evidence="2">Uncharacterized protein</fullName>
    </submittedName>
</protein>
<comment type="caution">
    <text evidence="2">The sequence shown here is derived from an EMBL/GenBank/DDBJ whole genome shotgun (WGS) entry which is preliminary data.</text>
</comment>
<feature type="signal peptide" evidence="1">
    <location>
        <begin position="1"/>
        <end position="27"/>
    </location>
</feature>
<name>A0A8J8FEX7_9BACT</name>
<keyword evidence="1" id="KW-0732">Signal</keyword>
<dbReference type="AlphaFoldDB" id="A0A8J8FEX7"/>
<evidence type="ECO:0000313" key="3">
    <source>
        <dbReference type="Proteomes" id="UP000598971"/>
    </source>
</evidence>
<organism evidence="2 3">
    <name type="scientific">Limnovirga soli</name>
    <dbReference type="NCBI Taxonomy" id="2656915"/>
    <lineage>
        <taxon>Bacteria</taxon>
        <taxon>Pseudomonadati</taxon>
        <taxon>Bacteroidota</taxon>
        <taxon>Chitinophagia</taxon>
        <taxon>Chitinophagales</taxon>
        <taxon>Chitinophagaceae</taxon>
        <taxon>Limnovirga</taxon>
    </lineage>
</organism>
<proteinExistence type="predicted"/>
<dbReference type="Proteomes" id="UP000598971">
    <property type="component" value="Unassembled WGS sequence"/>
</dbReference>
<dbReference type="EMBL" id="WHPF01000008">
    <property type="protein sequence ID" value="NNV56217.1"/>
    <property type="molecule type" value="Genomic_DNA"/>
</dbReference>
<dbReference type="RefSeq" id="WP_171608162.1">
    <property type="nucleotide sequence ID" value="NZ_WHPF01000008.1"/>
</dbReference>
<evidence type="ECO:0000256" key="1">
    <source>
        <dbReference type="SAM" id="SignalP"/>
    </source>
</evidence>
<evidence type="ECO:0000313" key="2">
    <source>
        <dbReference type="EMBL" id="NNV56217.1"/>
    </source>
</evidence>
<dbReference type="NCBIfam" id="NF041940">
    <property type="entry name" value="choice_anch_X"/>
    <property type="match status" value="1"/>
</dbReference>
<reference evidence="2" key="1">
    <citation type="submission" date="2019-10" db="EMBL/GenBank/DDBJ databases">
        <title>Draft genome sequence of Panacibacter sp. KCS-6.</title>
        <authorList>
            <person name="Yim K.J."/>
        </authorList>
    </citation>
    <scope>NUCLEOTIDE SEQUENCE</scope>
    <source>
        <strain evidence="2">KCS-6</strain>
    </source>
</reference>
<keyword evidence="3" id="KW-1185">Reference proteome</keyword>
<gene>
    <name evidence="2" type="ORF">GD597_12160</name>
</gene>
<feature type="chain" id="PRO_5035300733" evidence="1">
    <location>
        <begin position="28"/>
        <end position="662"/>
    </location>
</feature>
<sequence length="662" mass="73758">MKFTTKTLAVFAVVALTTLLLSWNKFAFPITGNNAANKLAIHHWNDNENLSDQELSALEANADWYSYTDKTNKKRIPAAEDVLVQRIPGDNSHILIMAFYSKESFKESSIVIGDDENQIELKDNGIGDDKKAGDGIYTAKIYADVADFRKQAVKMALEQKKTGASYKFVNRMITADADAAEPFNAAKFDAFQPVSIAATGAVLNSELIDSVRRNCIFITDLNVVEDPTRTWNPCTQTGVVNGPWTFGEIFRQLASTTPQNIATDAELSDFIKIWLTNYAVRRIINGDTVNPRPLVLDKILNPWIAKSEAAGGPTGQLDMKFAPFKLTAILNRFDLRDRFAGIPAGECRFTFCLINADCTDKENFTMIVEYSIPKPNKCDSLHSWADQWFNLKNYDLGTPAYNAALQNITDQFSKSGSNRNKTNQSSLSTVRTNDRALTLGDTAEFREFRLNAITGNFIETTCSQIPADKFNGRGVGNPDVATMVLYVNQERKNIIKDNYTVPDTFNNVPFVAGAAHILAEPVGLTNLWFWDGTEQRNTPYFIKNTTARHVFSLNTCTGCHAGELQTHYTHVDPVFFGTETSLSGFLSGRAGAGGAIDFDFIPENDSFMMRDAALRPASNPTLRMFNDILRRARDLKDFSITTCTTPFAIRNQLMYQPTSMVH</sequence>